<evidence type="ECO:0000313" key="4">
    <source>
        <dbReference type="EMBL" id="RKW70935.1"/>
    </source>
</evidence>
<dbReference type="PANTHER" id="PTHR45526">
    <property type="entry name" value="TRANSCRIPTIONAL REGULATORY PROTEIN DPIA"/>
    <property type="match status" value="1"/>
</dbReference>
<dbReference type="InterPro" id="IPR036388">
    <property type="entry name" value="WH-like_DNA-bd_sf"/>
</dbReference>
<evidence type="ECO:0000256" key="2">
    <source>
        <dbReference type="SAM" id="MobiDB-lite"/>
    </source>
</evidence>
<feature type="modified residue" description="4-aspartylphosphate" evidence="1">
    <location>
        <position position="63"/>
    </location>
</feature>
<dbReference type="SUPFAM" id="SSF52172">
    <property type="entry name" value="CheY-like"/>
    <property type="match status" value="1"/>
</dbReference>
<feature type="region of interest" description="Disordered" evidence="2">
    <location>
        <begin position="224"/>
        <end position="251"/>
    </location>
</feature>
<dbReference type="InterPro" id="IPR001789">
    <property type="entry name" value="Sig_transdc_resp-reg_receiver"/>
</dbReference>
<gene>
    <name evidence="4" type="ORF">DWQ67_03745</name>
</gene>
<keyword evidence="1" id="KW-0597">Phosphoprotein</keyword>
<dbReference type="PANTHER" id="PTHR45526:SF1">
    <property type="entry name" value="TRANSCRIPTIONAL REGULATORY PROTEIN DCUR-RELATED"/>
    <property type="match status" value="1"/>
</dbReference>
<dbReference type="InterPro" id="IPR011006">
    <property type="entry name" value="CheY-like_superfamily"/>
</dbReference>
<dbReference type="InterPro" id="IPR051271">
    <property type="entry name" value="2C-system_Tx_regulators"/>
</dbReference>
<proteinExistence type="predicted"/>
<dbReference type="PROSITE" id="PS50110">
    <property type="entry name" value="RESPONSE_REGULATORY"/>
    <property type="match status" value="1"/>
</dbReference>
<name>A0A496PKJ3_9MICC</name>
<organism evidence="4 5">
    <name type="scientific">Galactobacter caseinivorans</name>
    <dbReference type="NCBI Taxonomy" id="2676123"/>
    <lineage>
        <taxon>Bacteria</taxon>
        <taxon>Bacillati</taxon>
        <taxon>Actinomycetota</taxon>
        <taxon>Actinomycetes</taxon>
        <taxon>Micrococcales</taxon>
        <taxon>Micrococcaceae</taxon>
        <taxon>Galactobacter</taxon>
    </lineage>
</organism>
<evidence type="ECO:0000259" key="3">
    <source>
        <dbReference type="PROSITE" id="PS50110"/>
    </source>
</evidence>
<dbReference type="Gene3D" id="1.10.10.10">
    <property type="entry name" value="Winged helix-like DNA-binding domain superfamily/Winged helix DNA-binding domain"/>
    <property type="match status" value="1"/>
</dbReference>
<dbReference type="Gene3D" id="3.40.50.2300">
    <property type="match status" value="1"/>
</dbReference>
<dbReference type="RefSeq" id="WP_121484271.1">
    <property type="nucleotide sequence ID" value="NZ_QQXL01000002.1"/>
</dbReference>
<sequence length="251" mass="26962">MSALRVMILEDDPVTASVYEEYLRRLPGVKHVHTAGTRKAALLYLVGRWRVYADFGVDLLLVDMNLPDGHGLDVLRHLRSAGWAGGAVALTAASDRQVVRAAVALGMTHYLLKPFTFDEFAARVGGYRELSLRLGERGEVPDQEQLDRIFNHDSPRGTELPKGLTAETLTRVADALAASTGSAGTGSASTGSASTGALSATELGQLTGLSRVTARRYLEHLVETGRASRAPRHGTPGRPEVEYSTRQGGSR</sequence>
<dbReference type="EMBL" id="QQXL01000002">
    <property type="protein sequence ID" value="RKW70935.1"/>
    <property type="molecule type" value="Genomic_DNA"/>
</dbReference>
<dbReference type="AlphaFoldDB" id="A0A496PKJ3"/>
<evidence type="ECO:0000256" key="1">
    <source>
        <dbReference type="PROSITE-ProRule" id="PRU00169"/>
    </source>
</evidence>
<dbReference type="GO" id="GO:0000156">
    <property type="term" value="F:phosphorelay response regulator activity"/>
    <property type="evidence" value="ECO:0007669"/>
    <property type="project" value="TreeGrafter"/>
</dbReference>
<protein>
    <submittedName>
        <fullName evidence="4">Response regulator</fullName>
    </submittedName>
</protein>
<reference evidence="4 5" key="1">
    <citation type="submission" date="2018-07" db="EMBL/GenBank/DDBJ databases">
        <title>Arthrobacter sp. nov., isolated from raw cow's milk with high bacterial count.</title>
        <authorList>
            <person name="Hahne J."/>
            <person name="Isele D."/>
            <person name="Lipski A."/>
        </authorList>
    </citation>
    <scope>NUCLEOTIDE SEQUENCE [LARGE SCALE GENOMIC DNA]</scope>
    <source>
        <strain evidence="4 5">JZ R-183</strain>
    </source>
</reference>
<feature type="domain" description="Response regulatory" evidence="3">
    <location>
        <begin position="5"/>
        <end position="128"/>
    </location>
</feature>
<keyword evidence="5" id="KW-1185">Reference proteome</keyword>
<evidence type="ECO:0000313" key="5">
    <source>
        <dbReference type="Proteomes" id="UP000273119"/>
    </source>
</evidence>
<accession>A0A496PKJ3</accession>
<dbReference type="Pfam" id="PF00072">
    <property type="entry name" value="Response_reg"/>
    <property type="match status" value="1"/>
</dbReference>
<dbReference type="SMART" id="SM00448">
    <property type="entry name" value="REC"/>
    <property type="match status" value="1"/>
</dbReference>
<comment type="caution">
    <text evidence="4">The sequence shown here is derived from an EMBL/GenBank/DDBJ whole genome shotgun (WGS) entry which is preliminary data.</text>
</comment>
<dbReference type="Proteomes" id="UP000273119">
    <property type="component" value="Unassembled WGS sequence"/>
</dbReference>